<reference evidence="5" key="1">
    <citation type="submission" date="2019-11" db="EMBL/GenBank/DDBJ databases">
        <authorList>
            <person name="Feng L."/>
        </authorList>
    </citation>
    <scope>NUCLEOTIDE SEQUENCE</scope>
    <source>
        <strain evidence="5">IbartlettiiLFYP30</strain>
    </source>
</reference>
<dbReference type="InterPro" id="IPR019079">
    <property type="entry name" value="Capsule_synth_CapA"/>
</dbReference>
<name>A0A6N3APH5_9FIRM</name>
<keyword evidence="3" id="KW-0472">Membrane</keyword>
<dbReference type="SMART" id="SM00854">
    <property type="entry name" value="PGA_cap"/>
    <property type="match status" value="1"/>
</dbReference>
<evidence type="ECO:0000313" key="5">
    <source>
        <dbReference type="EMBL" id="VYT94459.1"/>
    </source>
</evidence>
<dbReference type="Pfam" id="PF09587">
    <property type="entry name" value="PGA_cap"/>
    <property type="match status" value="1"/>
</dbReference>
<organism evidence="5">
    <name type="scientific">Intestinibacter bartlettii</name>
    <dbReference type="NCBI Taxonomy" id="261299"/>
    <lineage>
        <taxon>Bacteria</taxon>
        <taxon>Bacillati</taxon>
        <taxon>Bacillota</taxon>
        <taxon>Clostridia</taxon>
        <taxon>Peptostreptococcales</taxon>
        <taxon>Peptostreptococcaceae</taxon>
        <taxon>Intestinibacter</taxon>
    </lineage>
</organism>
<evidence type="ECO:0000256" key="2">
    <source>
        <dbReference type="SAM" id="MobiDB-lite"/>
    </source>
</evidence>
<dbReference type="PANTHER" id="PTHR33393:SF13">
    <property type="entry name" value="PGA BIOSYNTHESIS PROTEIN CAPA"/>
    <property type="match status" value="1"/>
</dbReference>
<evidence type="ECO:0000256" key="1">
    <source>
        <dbReference type="ARBA" id="ARBA00005662"/>
    </source>
</evidence>
<feature type="region of interest" description="Disordered" evidence="2">
    <location>
        <begin position="386"/>
        <end position="422"/>
    </location>
</feature>
<sequence length="422" mass="46458">MERKLTLQEKVQAFIKRQPRTSGKTVSIIIAVLAVIVFGAGIVGNALNKNATSSVSEYDGGKLVKGTVVGDMMLGRSITNKGSKNNYKNMFSGVSDLWKDSDYVAGNLECVLLDNASDYEKNDKEIHINAETKTANVLKENGFTLISLANNHLADFKAKGVVNTLDTLDKVGLKHVGAGRNLTEAAEYDIQEINGVKIATIAVSDIIPKDFAARDSKAGILTTKTLKYYQAVKDASEKADLVIANIHWGVEYGMTETEAQQQLARNLINWGVDVVIGSHPHVLQPVEKYGDGIIFYSMGNFVFDQGWSRTKDSMVLNYYVDENGNCSFEITPIRIKDGYPEVTNNAFFKKRTYRTLTKNLKDSDYEVKSNTLLMKNAIKIDLNKNNQTDANADNTDVSNGINTTSDVNNTDNNTATGTNTQY</sequence>
<protein>
    <submittedName>
        <fullName evidence="5">Capsule biosynthesis protein CapA</fullName>
    </submittedName>
</protein>
<dbReference type="InterPro" id="IPR029052">
    <property type="entry name" value="Metallo-depent_PP-like"/>
</dbReference>
<evidence type="ECO:0000256" key="3">
    <source>
        <dbReference type="SAM" id="Phobius"/>
    </source>
</evidence>
<keyword evidence="3" id="KW-0812">Transmembrane</keyword>
<dbReference type="CDD" id="cd07381">
    <property type="entry name" value="MPP_CapA"/>
    <property type="match status" value="1"/>
</dbReference>
<dbReference type="Gene3D" id="3.60.21.10">
    <property type="match status" value="1"/>
</dbReference>
<feature type="transmembrane region" description="Helical" evidence="3">
    <location>
        <begin position="26"/>
        <end position="47"/>
    </location>
</feature>
<keyword evidence="3" id="KW-1133">Transmembrane helix</keyword>
<comment type="similarity">
    <text evidence="1">Belongs to the CapA family.</text>
</comment>
<feature type="domain" description="Capsule synthesis protein CapA" evidence="4">
    <location>
        <begin position="65"/>
        <end position="305"/>
    </location>
</feature>
<proteinExistence type="inferred from homology"/>
<gene>
    <name evidence="5" type="primary">capA_2</name>
    <name evidence="5" type="ORF">IBLFYP30_01390</name>
</gene>
<dbReference type="SUPFAM" id="SSF56300">
    <property type="entry name" value="Metallo-dependent phosphatases"/>
    <property type="match status" value="1"/>
</dbReference>
<dbReference type="AlphaFoldDB" id="A0A6N3APH5"/>
<evidence type="ECO:0000259" key="4">
    <source>
        <dbReference type="SMART" id="SM00854"/>
    </source>
</evidence>
<dbReference type="InterPro" id="IPR052169">
    <property type="entry name" value="CW_Biosynth-Accessory"/>
</dbReference>
<dbReference type="PANTHER" id="PTHR33393">
    <property type="entry name" value="POLYGLUTAMINE SYNTHESIS ACCESSORY PROTEIN RV0574C-RELATED"/>
    <property type="match status" value="1"/>
</dbReference>
<dbReference type="RefSeq" id="WP_156530737.1">
    <property type="nucleotide sequence ID" value="NZ_CACRUE010000022.1"/>
</dbReference>
<dbReference type="EMBL" id="CACRUE010000022">
    <property type="protein sequence ID" value="VYT94459.1"/>
    <property type="molecule type" value="Genomic_DNA"/>
</dbReference>
<accession>A0A6N3APH5</accession>